<organism evidence="15 16">
    <name type="scientific">Cyclobacterium lianum</name>
    <dbReference type="NCBI Taxonomy" id="388280"/>
    <lineage>
        <taxon>Bacteria</taxon>
        <taxon>Pseudomonadati</taxon>
        <taxon>Bacteroidota</taxon>
        <taxon>Cytophagia</taxon>
        <taxon>Cytophagales</taxon>
        <taxon>Cyclobacteriaceae</taxon>
        <taxon>Cyclobacterium</taxon>
    </lineage>
</organism>
<feature type="domain" description="Galactokinase N-terminal" evidence="14">
    <location>
        <begin position="10"/>
        <end position="54"/>
    </location>
</feature>
<accession>A0A1M7Q1U1</accession>
<keyword evidence="16" id="KW-1185">Reference proteome</keyword>
<dbReference type="EMBL" id="FRCY01000013">
    <property type="protein sequence ID" value="SHN24048.1"/>
    <property type="molecule type" value="Genomic_DNA"/>
</dbReference>
<feature type="domain" description="GHMP kinase N-terminal" evidence="12">
    <location>
        <begin position="89"/>
        <end position="177"/>
    </location>
</feature>
<evidence type="ECO:0000256" key="8">
    <source>
        <dbReference type="ARBA" id="ARBA00022842"/>
    </source>
</evidence>
<dbReference type="Proteomes" id="UP000184513">
    <property type="component" value="Unassembled WGS sequence"/>
</dbReference>
<dbReference type="NCBIfam" id="TIGR00131">
    <property type="entry name" value="gal_kin"/>
    <property type="match status" value="1"/>
</dbReference>
<evidence type="ECO:0000256" key="7">
    <source>
        <dbReference type="ARBA" id="ARBA00022840"/>
    </source>
</evidence>
<dbReference type="EC" id="2.7.1.6" evidence="11"/>
<dbReference type="InterPro" id="IPR006206">
    <property type="entry name" value="Mevalonate/galactokinase"/>
</dbReference>
<evidence type="ECO:0000313" key="15">
    <source>
        <dbReference type="EMBL" id="SHN24048.1"/>
    </source>
</evidence>
<sequence length="384" mass="42860">MSVASRIKAVFQEKFHSEPLLVRSPGRINLIGEHTDYNNGFVLPAAIDKAIYLGFAKNGRQECRVFSVDFEQEVTFSLEAMQPRKGWINFVMGVAAQLVKAGHRLEGFDCVFGGDIPIGAGLSSSAALENGVGFGLNELFGLALSPLEMLQFSQQAEHEFAGVQCGIMDMFASMMGKKDHAIRLDCRSLAHDFFPVELGDYQFLLCNSMVSHSLAESAYNERRKECQQGVDRVKARFEAVNSLRDISKSMLDTVKHELSGKIFQRCAFVIEENERVQQTCEALSRNDLDEFGTNLYKSHDGLSRDYEVSCPEMDFLVDFTRELPHVLGARMMGGGFGGCTINLIKKGEKENFKRQIGAAYQARYGKLPETYEIKIVDGTSLYES</sequence>
<dbReference type="FunFam" id="3.30.70.890:FF:000001">
    <property type="entry name" value="Galactokinase"/>
    <property type="match status" value="1"/>
</dbReference>
<dbReference type="GO" id="GO:0005829">
    <property type="term" value="C:cytosol"/>
    <property type="evidence" value="ECO:0007669"/>
    <property type="project" value="TreeGrafter"/>
</dbReference>
<evidence type="ECO:0000259" key="13">
    <source>
        <dbReference type="Pfam" id="PF08544"/>
    </source>
</evidence>
<protein>
    <recommendedName>
        <fullName evidence="11">Galactokinase</fullName>
        <ecNumber evidence="11">2.7.1.6</ecNumber>
    </recommendedName>
</protein>
<dbReference type="InterPro" id="IPR019741">
    <property type="entry name" value="Galactokinase_CS"/>
</dbReference>
<evidence type="ECO:0000256" key="1">
    <source>
        <dbReference type="ARBA" id="ARBA00006566"/>
    </source>
</evidence>
<proteinExistence type="inferred from homology"/>
<feature type="domain" description="GHMP kinase C-terminal" evidence="13">
    <location>
        <begin position="281"/>
        <end position="360"/>
    </location>
</feature>
<comment type="similarity">
    <text evidence="1">Belongs to the GHMP kinase family. GalK subfamily.</text>
</comment>
<dbReference type="GO" id="GO:0046872">
    <property type="term" value="F:metal ion binding"/>
    <property type="evidence" value="ECO:0007669"/>
    <property type="project" value="UniProtKB-KW"/>
</dbReference>
<dbReference type="Gene3D" id="3.30.230.10">
    <property type="match status" value="1"/>
</dbReference>
<dbReference type="Pfam" id="PF08544">
    <property type="entry name" value="GHMP_kinases_C"/>
    <property type="match status" value="1"/>
</dbReference>
<keyword evidence="6 15" id="KW-0418">Kinase</keyword>
<dbReference type="PANTHER" id="PTHR10457">
    <property type="entry name" value="MEVALONATE KINASE/GALACTOKINASE"/>
    <property type="match status" value="1"/>
</dbReference>
<dbReference type="GO" id="GO:0006012">
    <property type="term" value="P:galactose metabolic process"/>
    <property type="evidence" value="ECO:0007669"/>
    <property type="project" value="UniProtKB-UniRule"/>
</dbReference>
<dbReference type="SUPFAM" id="SSF55060">
    <property type="entry name" value="GHMP Kinase, C-terminal domain"/>
    <property type="match status" value="1"/>
</dbReference>
<evidence type="ECO:0000256" key="2">
    <source>
        <dbReference type="ARBA" id="ARBA00022490"/>
    </source>
</evidence>
<evidence type="ECO:0000313" key="16">
    <source>
        <dbReference type="Proteomes" id="UP000184513"/>
    </source>
</evidence>
<name>A0A1M7Q1U1_9BACT</name>
<dbReference type="SUPFAM" id="SSF54211">
    <property type="entry name" value="Ribosomal protein S5 domain 2-like"/>
    <property type="match status" value="1"/>
</dbReference>
<keyword evidence="2" id="KW-0963">Cytoplasm</keyword>
<evidence type="ECO:0000256" key="10">
    <source>
        <dbReference type="ARBA" id="ARBA00023277"/>
    </source>
</evidence>
<dbReference type="Gene3D" id="3.30.70.890">
    <property type="entry name" value="GHMP kinase, C-terminal domain"/>
    <property type="match status" value="1"/>
</dbReference>
<dbReference type="InterPro" id="IPR006204">
    <property type="entry name" value="GHMP_kinase_N_dom"/>
</dbReference>
<evidence type="ECO:0000256" key="3">
    <source>
        <dbReference type="ARBA" id="ARBA00022679"/>
    </source>
</evidence>
<evidence type="ECO:0000256" key="4">
    <source>
        <dbReference type="ARBA" id="ARBA00022723"/>
    </source>
</evidence>
<dbReference type="Pfam" id="PF10509">
    <property type="entry name" value="GalKase_gal_bdg"/>
    <property type="match status" value="1"/>
</dbReference>
<dbReference type="RefSeq" id="WP_073096302.1">
    <property type="nucleotide sequence ID" value="NZ_FRCY01000013.1"/>
</dbReference>
<dbReference type="STRING" id="388280.SAMN04488057_11321"/>
<dbReference type="GO" id="GO:0004335">
    <property type="term" value="F:galactokinase activity"/>
    <property type="evidence" value="ECO:0007669"/>
    <property type="project" value="UniProtKB-UniRule"/>
</dbReference>
<keyword evidence="8" id="KW-0460">Magnesium</keyword>
<keyword evidence="9" id="KW-0299">Galactose metabolism</keyword>
<dbReference type="PANTHER" id="PTHR10457:SF7">
    <property type="entry name" value="GALACTOKINASE-RELATED"/>
    <property type="match status" value="1"/>
</dbReference>
<keyword evidence="5" id="KW-0547">Nucleotide-binding</keyword>
<dbReference type="InterPro" id="IPR006203">
    <property type="entry name" value="GHMP_knse_ATP-bd_CS"/>
</dbReference>
<keyword evidence="10" id="KW-0119">Carbohydrate metabolism</keyword>
<dbReference type="PROSITE" id="PS00106">
    <property type="entry name" value="GALACTOKINASE"/>
    <property type="match status" value="1"/>
</dbReference>
<dbReference type="PIRSF" id="PIRSF000530">
    <property type="entry name" value="Galactokinase"/>
    <property type="match status" value="1"/>
</dbReference>
<dbReference type="AlphaFoldDB" id="A0A1M7Q1U1"/>
<evidence type="ECO:0000256" key="9">
    <source>
        <dbReference type="ARBA" id="ARBA00023144"/>
    </source>
</evidence>
<dbReference type="PRINTS" id="PR00473">
    <property type="entry name" value="GALCTOKINASE"/>
</dbReference>
<evidence type="ECO:0000256" key="11">
    <source>
        <dbReference type="NCBIfam" id="TIGR00131"/>
    </source>
</evidence>
<evidence type="ECO:0000256" key="5">
    <source>
        <dbReference type="ARBA" id="ARBA00022741"/>
    </source>
</evidence>
<evidence type="ECO:0000256" key="6">
    <source>
        <dbReference type="ARBA" id="ARBA00022777"/>
    </source>
</evidence>
<dbReference type="InterPro" id="IPR014721">
    <property type="entry name" value="Ribsml_uS5_D2-typ_fold_subgr"/>
</dbReference>
<keyword evidence="4" id="KW-0479">Metal-binding</keyword>
<dbReference type="PRINTS" id="PR00959">
    <property type="entry name" value="MEVGALKINASE"/>
</dbReference>
<evidence type="ECO:0000259" key="14">
    <source>
        <dbReference type="Pfam" id="PF10509"/>
    </source>
</evidence>
<dbReference type="InterPro" id="IPR000705">
    <property type="entry name" value="Galactokinase"/>
</dbReference>
<evidence type="ECO:0000259" key="12">
    <source>
        <dbReference type="Pfam" id="PF00288"/>
    </source>
</evidence>
<dbReference type="InterPro" id="IPR036554">
    <property type="entry name" value="GHMP_kinase_C_sf"/>
</dbReference>
<reference evidence="15 16" key="1">
    <citation type="submission" date="2016-11" db="EMBL/GenBank/DDBJ databases">
        <authorList>
            <person name="Jaros S."/>
            <person name="Januszkiewicz K."/>
            <person name="Wedrychowicz H."/>
        </authorList>
    </citation>
    <scope>NUCLEOTIDE SEQUENCE [LARGE SCALE GENOMIC DNA]</scope>
    <source>
        <strain evidence="15 16">CGMCC 1.6102</strain>
    </source>
</reference>
<dbReference type="Pfam" id="PF00288">
    <property type="entry name" value="GHMP_kinases_N"/>
    <property type="match status" value="1"/>
</dbReference>
<dbReference type="PROSITE" id="PS00627">
    <property type="entry name" value="GHMP_KINASES_ATP"/>
    <property type="match status" value="1"/>
</dbReference>
<keyword evidence="3" id="KW-0808">Transferase</keyword>
<keyword evidence="7" id="KW-0067">ATP-binding</keyword>
<dbReference type="FunFam" id="3.30.230.10:FF:000017">
    <property type="entry name" value="Galactokinase"/>
    <property type="match status" value="1"/>
</dbReference>
<dbReference type="GO" id="GO:0005524">
    <property type="term" value="F:ATP binding"/>
    <property type="evidence" value="ECO:0007669"/>
    <property type="project" value="UniProtKB-UniRule"/>
</dbReference>
<dbReference type="InterPro" id="IPR019539">
    <property type="entry name" value="GalKase_N"/>
</dbReference>
<dbReference type="OrthoDB" id="250531at2"/>
<dbReference type="InterPro" id="IPR020568">
    <property type="entry name" value="Ribosomal_Su5_D2-typ_SF"/>
</dbReference>
<gene>
    <name evidence="15" type="ORF">SAMN04488057_11321</name>
</gene>
<dbReference type="InterPro" id="IPR013750">
    <property type="entry name" value="GHMP_kinase_C_dom"/>
</dbReference>